<organism evidence="2 3">
    <name type="scientific">Hoyosella altamirensis</name>
    <dbReference type="NCBI Taxonomy" id="616997"/>
    <lineage>
        <taxon>Bacteria</taxon>
        <taxon>Bacillati</taxon>
        <taxon>Actinomycetota</taxon>
        <taxon>Actinomycetes</taxon>
        <taxon>Mycobacteriales</taxon>
        <taxon>Hoyosellaceae</taxon>
        <taxon>Hoyosella</taxon>
    </lineage>
</organism>
<evidence type="ECO:0000259" key="1">
    <source>
        <dbReference type="Pfam" id="PF00561"/>
    </source>
</evidence>
<dbReference type="PANTHER" id="PTHR43798:SF5">
    <property type="entry name" value="MONOACYLGLYCEROL LIPASE ABHD6"/>
    <property type="match status" value="1"/>
</dbReference>
<protein>
    <submittedName>
        <fullName evidence="2">2-hydroxy-6-oxonona-2,4-dienedioate hydrolase</fullName>
        <ecNumber evidence="2">3.7.1.14</ecNumber>
    </submittedName>
</protein>
<dbReference type="EC" id="3.7.1.14" evidence="2"/>
<dbReference type="PRINTS" id="PR00111">
    <property type="entry name" value="ABHYDROLASE"/>
</dbReference>
<evidence type="ECO:0000313" key="3">
    <source>
        <dbReference type="Proteomes" id="UP000567922"/>
    </source>
</evidence>
<comment type="caution">
    <text evidence="2">The sequence shown here is derived from an EMBL/GenBank/DDBJ whole genome shotgun (WGS) entry which is preliminary data.</text>
</comment>
<dbReference type="Proteomes" id="UP000567922">
    <property type="component" value="Unassembled WGS sequence"/>
</dbReference>
<dbReference type="RefSeq" id="WP_232322901.1">
    <property type="nucleotide sequence ID" value="NZ_BDDI01000004.1"/>
</dbReference>
<gene>
    <name evidence="2" type="ORF">FHU29_003702</name>
</gene>
<dbReference type="PANTHER" id="PTHR43798">
    <property type="entry name" value="MONOACYLGLYCEROL LIPASE"/>
    <property type="match status" value="1"/>
</dbReference>
<accession>A0A839RTK6</accession>
<dbReference type="GO" id="GO:0016020">
    <property type="term" value="C:membrane"/>
    <property type="evidence" value="ECO:0007669"/>
    <property type="project" value="TreeGrafter"/>
</dbReference>
<name>A0A839RTK6_9ACTN</name>
<proteinExistence type="predicted"/>
<reference evidence="2 3" key="1">
    <citation type="submission" date="2020-08" db="EMBL/GenBank/DDBJ databases">
        <title>Sequencing the genomes of 1000 actinobacteria strains.</title>
        <authorList>
            <person name="Klenk H.-P."/>
        </authorList>
    </citation>
    <scope>NUCLEOTIDE SEQUENCE [LARGE SCALE GENOMIC DNA]</scope>
    <source>
        <strain evidence="2 3">DSM 45258</strain>
    </source>
</reference>
<sequence>MTELIDRVTYDATLRELPTEQGVLRYHEAGDPHLPPLLLLHGSGPGVSGWRNFGSNLASFAPHFRCLVLELPGFGVSDTTDEHPMVGALGAVIRFLDGVGLEQVDVIGNSMGGIIASQLAVVQPQRVRKLVTIGGIGRNLFSPGPSEGINLLVEFTEKPTRERLVEWLTSMVYNRSLITDDLIEQRWHQATEPATLTSARQMYGRAALNAMVETMNASDAPPPWAMLHKITAETLITWGRDDRVSPLDMAIVPMRTIPNAELHVFPDCGHWVMIEQKTAWESVVLAFLTRNEERP</sequence>
<dbReference type="PRINTS" id="PR00412">
    <property type="entry name" value="EPOXHYDRLASE"/>
</dbReference>
<dbReference type="InterPro" id="IPR000073">
    <property type="entry name" value="AB_hydrolase_1"/>
</dbReference>
<keyword evidence="2" id="KW-0378">Hydrolase</keyword>
<dbReference type="AlphaFoldDB" id="A0A839RTK6"/>
<dbReference type="InterPro" id="IPR000639">
    <property type="entry name" value="Epox_hydrolase-like"/>
</dbReference>
<dbReference type="EMBL" id="JACHWS010000003">
    <property type="protein sequence ID" value="MBB3039233.1"/>
    <property type="molecule type" value="Genomic_DNA"/>
</dbReference>
<dbReference type="Gene3D" id="3.40.50.1820">
    <property type="entry name" value="alpha/beta hydrolase"/>
    <property type="match status" value="1"/>
</dbReference>
<dbReference type="InterPro" id="IPR029058">
    <property type="entry name" value="AB_hydrolase_fold"/>
</dbReference>
<keyword evidence="3" id="KW-1185">Reference proteome</keyword>
<dbReference type="SUPFAM" id="SSF53474">
    <property type="entry name" value="alpha/beta-Hydrolases"/>
    <property type="match status" value="1"/>
</dbReference>
<dbReference type="GO" id="GO:0046464">
    <property type="term" value="P:acylglycerol catabolic process"/>
    <property type="evidence" value="ECO:0007669"/>
    <property type="project" value="TreeGrafter"/>
</dbReference>
<dbReference type="InterPro" id="IPR050266">
    <property type="entry name" value="AB_hydrolase_sf"/>
</dbReference>
<dbReference type="Pfam" id="PF00561">
    <property type="entry name" value="Abhydrolase_1"/>
    <property type="match status" value="1"/>
</dbReference>
<dbReference type="GO" id="GO:0047372">
    <property type="term" value="F:monoacylglycerol lipase activity"/>
    <property type="evidence" value="ECO:0007669"/>
    <property type="project" value="TreeGrafter"/>
</dbReference>
<feature type="domain" description="AB hydrolase-1" evidence="1">
    <location>
        <begin position="35"/>
        <end position="275"/>
    </location>
</feature>
<evidence type="ECO:0000313" key="2">
    <source>
        <dbReference type="EMBL" id="MBB3039233.1"/>
    </source>
</evidence>